<dbReference type="EMBL" id="BMJI01000005">
    <property type="protein sequence ID" value="GGC87250.1"/>
    <property type="molecule type" value="Genomic_DNA"/>
</dbReference>
<name>A0ABQ1NY13_9MICC</name>
<proteinExistence type="predicted"/>
<gene>
    <name evidence="2" type="ORF">GCM10011512_12710</name>
</gene>
<feature type="transmembrane region" description="Helical" evidence="1">
    <location>
        <begin position="220"/>
        <end position="248"/>
    </location>
</feature>
<organism evidence="2 3">
    <name type="scientific">Tersicoccus solisilvae</name>
    <dbReference type="NCBI Taxonomy" id="1882339"/>
    <lineage>
        <taxon>Bacteria</taxon>
        <taxon>Bacillati</taxon>
        <taxon>Actinomycetota</taxon>
        <taxon>Actinomycetes</taxon>
        <taxon>Micrococcales</taxon>
        <taxon>Micrococcaceae</taxon>
        <taxon>Tersicoccus</taxon>
    </lineage>
</organism>
<keyword evidence="1" id="KW-0472">Membrane</keyword>
<evidence type="ECO:0000256" key="1">
    <source>
        <dbReference type="SAM" id="Phobius"/>
    </source>
</evidence>
<feature type="transmembrane region" description="Helical" evidence="1">
    <location>
        <begin position="158"/>
        <end position="177"/>
    </location>
</feature>
<keyword evidence="1" id="KW-0812">Transmembrane</keyword>
<keyword evidence="3" id="KW-1185">Reference proteome</keyword>
<feature type="transmembrane region" description="Helical" evidence="1">
    <location>
        <begin position="87"/>
        <end position="105"/>
    </location>
</feature>
<evidence type="ECO:0000313" key="3">
    <source>
        <dbReference type="Proteomes" id="UP000597761"/>
    </source>
</evidence>
<feature type="transmembrane region" description="Helical" evidence="1">
    <location>
        <begin position="189"/>
        <end position="208"/>
    </location>
</feature>
<keyword evidence="1" id="KW-1133">Transmembrane helix</keyword>
<dbReference type="RefSeq" id="WP_188667495.1">
    <property type="nucleotide sequence ID" value="NZ_BMJI01000005.1"/>
</dbReference>
<evidence type="ECO:0008006" key="4">
    <source>
        <dbReference type="Google" id="ProtNLM"/>
    </source>
</evidence>
<dbReference type="Proteomes" id="UP000597761">
    <property type="component" value="Unassembled WGS sequence"/>
</dbReference>
<sequence>MSRTVSRDRLTSIHRAPRRAHPRVGVAGGVPRWRHPLVVTTAVVAAGVWLALMAANVLYYTGPHEGALAVFDSPRFNGDNDRSWPEVAGYAAMSVATLAMIGLAVRRRRAVYAAWALVFAVMTADDSYALHERGAKLILQHVSLPSIAGLRPQDAGELGVWAGGGLVLAALVVLAHRRADALGRQDTRRLALLLVALAVFAVGIDMGAELLARVVTGEGALAWLALIESGGELFVMCLIAVTSLAMLLRRTSR</sequence>
<reference evidence="3" key="1">
    <citation type="journal article" date="2019" name="Int. J. Syst. Evol. Microbiol.">
        <title>The Global Catalogue of Microorganisms (GCM) 10K type strain sequencing project: providing services to taxonomists for standard genome sequencing and annotation.</title>
        <authorList>
            <consortium name="The Broad Institute Genomics Platform"/>
            <consortium name="The Broad Institute Genome Sequencing Center for Infectious Disease"/>
            <person name="Wu L."/>
            <person name="Ma J."/>
        </authorList>
    </citation>
    <scope>NUCLEOTIDE SEQUENCE [LARGE SCALE GENOMIC DNA]</scope>
    <source>
        <strain evidence="3">CGMCC 1.15480</strain>
    </source>
</reference>
<accession>A0ABQ1NY13</accession>
<feature type="transmembrane region" description="Helical" evidence="1">
    <location>
        <begin position="37"/>
        <end position="60"/>
    </location>
</feature>
<feature type="transmembrane region" description="Helical" evidence="1">
    <location>
        <begin position="112"/>
        <end position="130"/>
    </location>
</feature>
<comment type="caution">
    <text evidence="2">The sequence shown here is derived from an EMBL/GenBank/DDBJ whole genome shotgun (WGS) entry which is preliminary data.</text>
</comment>
<evidence type="ECO:0000313" key="2">
    <source>
        <dbReference type="EMBL" id="GGC87250.1"/>
    </source>
</evidence>
<protein>
    <recommendedName>
        <fullName evidence="4">DUF998 domain-containing protein</fullName>
    </recommendedName>
</protein>